<evidence type="ECO:0000256" key="1">
    <source>
        <dbReference type="SAM" id="SignalP"/>
    </source>
</evidence>
<evidence type="ECO:0000313" key="3">
    <source>
        <dbReference type="Proteomes" id="UP001321125"/>
    </source>
</evidence>
<proteinExistence type="predicted"/>
<dbReference type="EMBL" id="JAKNQU010000002">
    <property type="protein sequence ID" value="MCZ0926772.1"/>
    <property type="molecule type" value="Genomic_DNA"/>
</dbReference>
<name>A0ABT4ISY0_9GAMM</name>
<dbReference type="RefSeq" id="WP_254902913.1">
    <property type="nucleotide sequence ID" value="NZ_JAKNQU010000002.1"/>
</dbReference>
<dbReference type="Gene3D" id="1.25.40.10">
    <property type="entry name" value="Tetratricopeptide repeat domain"/>
    <property type="match status" value="1"/>
</dbReference>
<keyword evidence="1" id="KW-0732">Signal</keyword>
<dbReference type="InterPro" id="IPR011990">
    <property type="entry name" value="TPR-like_helical_dom_sf"/>
</dbReference>
<reference evidence="2 3" key="1">
    <citation type="submission" date="2022-02" db="EMBL/GenBank/DDBJ databases">
        <title>Study of halophilic communities from a Mexican lake.</title>
        <authorList>
            <person name="Hernandez-Soto L.M."/>
            <person name="Martinez-Abarca F."/>
            <person name="Ramirez-Saad H.C."/>
            <person name="Aguirre-Garrido J.F."/>
        </authorList>
    </citation>
    <scope>NUCLEOTIDE SEQUENCE [LARGE SCALE GENOMIC DNA]</scope>
    <source>
        <strain evidence="2 3">Hjan13</strain>
    </source>
</reference>
<feature type="chain" id="PRO_5045564472" description="Tetratricopeptide repeat-containing protein" evidence="1">
    <location>
        <begin position="22"/>
        <end position="366"/>
    </location>
</feature>
<organism evidence="2 3">
    <name type="scientific">Vreelandella janggokensis</name>
    <dbReference type="NCBI Taxonomy" id="370767"/>
    <lineage>
        <taxon>Bacteria</taxon>
        <taxon>Pseudomonadati</taxon>
        <taxon>Pseudomonadota</taxon>
        <taxon>Gammaproteobacteria</taxon>
        <taxon>Oceanospirillales</taxon>
        <taxon>Halomonadaceae</taxon>
        <taxon>Vreelandella</taxon>
    </lineage>
</organism>
<evidence type="ECO:0008006" key="4">
    <source>
        <dbReference type="Google" id="ProtNLM"/>
    </source>
</evidence>
<protein>
    <recommendedName>
        <fullName evidence="4">Tetratricopeptide repeat-containing protein</fullName>
    </recommendedName>
</protein>
<keyword evidence="3" id="KW-1185">Reference proteome</keyword>
<feature type="signal peptide" evidence="1">
    <location>
        <begin position="1"/>
        <end position="21"/>
    </location>
</feature>
<sequence>MTMRVWGCICLIGLWASFANASPALPGDIIGDLNRLQTQLREAQYASVVSRATQQATRLQTGNAADRWASALYQQLAANALAHQGQPGDAANRLAQARELAAGEQAQVARWLREEVSLRHAAGQTTQASDLLAEWLESQDAAAPAEDYWKLTRWLADDQRWQEAGEWLERSLNQTAEPDATQRRLALVVYQRTQQTDQALDLLLGGLDEGSDGAHWREAAGLAQQSGQPGIAAALWDTAWKLGRLDEDGDRWQLINLHMAGGTPARAAEYLETWLESGDIVRDETSLRLLANAWHQARDRTQALDAWQALATLSKEGSDWRQYGQLAFAWGQDERAEKALSRAQSLGDDQAGEWLATLEQSPPHSL</sequence>
<comment type="caution">
    <text evidence="2">The sequence shown here is derived from an EMBL/GenBank/DDBJ whole genome shotgun (WGS) entry which is preliminary data.</text>
</comment>
<dbReference type="SUPFAM" id="SSF81901">
    <property type="entry name" value="HCP-like"/>
    <property type="match status" value="1"/>
</dbReference>
<evidence type="ECO:0000313" key="2">
    <source>
        <dbReference type="EMBL" id="MCZ0926772.1"/>
    </source>
</evidence>
<gene>
    <name evidence="2" type="ORF">L0635_06735</name>
</gene>
<dbReference type="Proteomes" id="UP001321125">
    <property type="component" value="Unassembled WGS sequence"/>
</dbReference>
<accession>A0ABT4ISY0</accession>